<dbReference type="InterPro" id="IPR013783">
    <property type="entry name" value="Ig-like_fold"/>
</dbReference>
<evidence type="ECO:0000256" key="6">
    <source>
        <dbReference type="ARBA" id="ARBA00022777"/>
    </source>
</evidence>
<keyword evidence="13" id="KW-1185">Reference proteome</keyword>
<dbReference type="Pfam" id="PF00512">
    <property type="entry name" value="HisKA"/>
    <property type="match status" value="1"/>
</dbReference>
<dbReference type="EC" id="2.7.13.3" evidence="2"/>
<dbReference type="Gene3D" id="3.30.565.10">
    <property type="entry name" value="Histidine kinase-like ATPase, C-terminal domain"/>
    <property type="match status" value="1"/>
</dbReference>
<dbReference type="CDD" id="cd00082">
    <property type="entry name" value="HisKA"/>
    <property type="match status" value="1"/>
</dbReference>
<dbReference type="Gene3D" id="1.10.287.130">
    <property type="match status" value="1"/>
</dbReference>
<dbReference type="GO" id="GO:0005524">
    <property type="term" value="F:ATP binding"/>
    <property type="evidence" value="ECO:0007669"/>
    <property type="project" value="UniProtKB-KW"/>
</dbReference>
<evidence type="ECO:0000256" key="7">
    <source>
        <dbReference type="ARBA" id="ARBA00022840"/>
    </source>
</evidence>
<dbReference type="KEGG" id="cpf:CPF_1764"/>
<dbReference type="GO" id="GO:0000155">
    <property type="term" value="F:phosphorelay sensor kinase activity"/>
    <property type="evidence" value="ECO:0007669"/>
    <property type="project" value="InterPro"/>
</dbReference>
<dbReference type="SUPFAM" id="SSF55874">
    <property type="entry name" value="ATPase domain of HSP90 chaperone/DNA topoisomerase II/histidine kinase"/>
    <property type="match status" value="1"/>
</dbReference>
<dbReference type="FunFam" id="3.30.565.10:FF:000037">
    <property type="entry name" value="Hybrid sensor histidine kinase/response regulator"/>
    <property type="match status" value="1"/>
</dbReference>
<evidence type="ECO:0000256" key="1">
    <source>
        <dbReference type="ARBA" id="ARBA00000085"/>
    </source>
</evidence>
<dbReference type="AlphaFoldDB" id="A0A0H2YU34"/>
<dbReference type="InterPro" id="IPR005467">
    <property type="entry name" value="His_kinase_dom"/>
</dbReference>
<evidence type="ECO:0000256" key="3">
    <source>
        <dbReference type="ARBA" id="ARBA00022553"/>
    </source>
</evidence>
<keyword evidence="8" id="KW-0902">Two-component regulatory system</keyword>
<proteinExistence type="predicted"/>
<organism evidence="12 13">
    <name type="scientific">Clostridium perfringens (strain ATCC 13124 / DSM 756 / JCM 1290 / NCIMB 6125 / NCTC 8237 / Type A)</name>
    <dbReference type="NCBI Taxonomy" id="195103"/>
    <lineage>
        <taxon>Bacteria</taxon>
        <taxon>Bacillati</taxon>
        <taxon>Bacillota</taxon>
        <taxon>Clostridia</taxon>
        <taxon>Eubacteriales</taxon>
        <taxon>Clostridiaceae</taxon>
        <taxon>Clostridium</taxon>
    </lineage>
</organism>
<dbReference type="Gene3D" id="2.60.40.10">
    <property type="entry name" value="Immunoglobulins"/>
    <property type="match status" value="1"/>
</dbReference>
<dbReference type="Pfam" id="PF02518">
    <property type="entry name" value="HATPase_c"/>
    <property type="match status" value="1"/>
</dbReference>
<dbReference type="Proteomes" id="UP000001823">
    <property type="component" value="Chromosome"/>
</dbReference>
<name>A0A0H2YU34_CLOP1</name>
<dbReference type="SMART" id="SM00387">
    <property type="entry name" value="HATPase_c"/>
    <property type="match status" value="1"/>
</dbReference>
<dbReference type="Gene3D" id="2.130.10.10">
    <property type="entry name" value="YVTN repeat-like/Quinoprotein amine dehydrogenase"/>
    <property type="match status" value="2"/>
</dbReference>
<evidence type="ECO:0000259" key="11">
    <source>
        <dbReference type="PROSITE" id="PS50109"/>
    </source>
</evidence>
<accession>A0A0H2YU34</accession>
<dbReference type="eggNOG" id="COG3292">
    <property type="taxonomic scope" value="Bacteria"/>
</dbReference>
<evidence type="ECO:0000256" key="9">
    <source>
        <dbReference type="SAM" id="Coils"/>
    </source>
</evidence>
<feature type="transmembrane region" description="Helical" evidence="10">
    <location>
        <begin position="794"/>
        <end position="812"/>
    </location>
</feature>
<comment type="catalytic activity">
    <reaction evidence="1">
        <text>ATP + protein L-histidine = ADP + protein N-phospho-L-histidine.</text>
        <dbReference type="EC" id="2.7.13.3"/>
    </reaction>
</comment>
<dbReference type="InterPro" id="IPR003594">
    <property type="entry name" value="HATPase_dom"/>
</dbReference>
<evidence type="ECO:0000256" key="2">
    <source>
        <dbReference type="ARBA" id="ARBA00012438"/>
    </source>
</evidence>
<evidence type="ECO:0000256" key="4">
    <source>
        <dbReference type="ARBA" id="ARBA00022679"/>
    </source>
</evidence>
<evidence type="ECO:0000256" key="10">
    <source>
        <dbReference type="SAM" id="Phobius"/>
    </source>
</evidence>
<dbReference type="Pfam" id="PF07495">
    <property type="entry name" value="Y_Y_Y"/>
    <property type="match status" value="1"/>
</dbReference>
<keyword evidence="5" id="KW-0547">Nucleotide-binding</keyword>
<evidence type="ECO:0000313" key="13">
    <source>
        <dbReference type="Proteomes" id="UP000001823"/>
    </source>
</evidence>
<keyword evidence="6 12" id="KW-0418">Kinase</keyword>
<dbReference type="PaxDb" id="195103-CPF_1764"/>
<dbReference type="InterPro" id="IPR004358">
    <property type="entry name" value="Sig_transdc_His_kin-like_C"/>
</dbReference>
<keyword evidence="10" id="KW-0472">Membrane</keyword>
<keyword evidence="3" id="KW-0597">Phosphoprotein</keyword>
<dbReference type="PANTHER" id="PTHR43547">
    <property type="entry name" value="TWO-COMPONENT HISTIDINE KINASE"/>
    <property type="match status" value="1"/>
</dbReference>
<feature type="domain" description="Histidine kinase" evidence="11">
    <location>
        <begin position="867"/>
        <end position="1089"/>
    </location>
</feature>
<dbReference type="eggNOG" id="COG2205">
    <property type="taxonomic scope" value="Bacteria"/>
</dbReference>
<evidence type="ECO:0000256" key="5">
    <source>
        <dbReference type="ARBA" id="ARBA00022741"/>
    </source>
</evidence>
<evidence type="ECO:0000256" key="8">
    <source>
        <dbReference type="ARBA" id="ARBA00023012"/>
    </source>
</evidence>
<dbReference type="Pfam" id="PF07494">
    <property type="entry name" value="Reg_prop"/>
    <property type="match status" value="9"/>
</dbReference>
<feature type="coiled-coil region" evidence="9">
    <location>
        <begin position="816"/>
        <end position="853"/>
    </location>
</feature>
<dbReference type="InterPro" id="IPR036890">
    <property type="entry name" value="HATPase_C_sf"/>
</dbReference>
<dbReference type="InterPro" id="IPR011110">
    <property type="entry name" value="Reg_prop"/>
</dbReference>
<dbReference type="InterPro" id="IPR036097">
    <property type="entry name" value="HisK_dim/P_sf"/>
</dbReference>
<keyword evidence="9" id="KW-0175">Coiled coil</keyword>
<dbReference type="InterPro" id="IPR003661">
    <property type="entry name" value="HisK_dim/P_dom"/>
</dbReference>
<keyword evidence="10" id="KW-1133">Transmembrane helix</keyword>
<dbReference type="RefSeq" id="WP_011590867.1">
    <property type="nucleotide sequence ID" value="NC_008261.1"/>
</dbReference>
<dbReference type="InterPro" id="IPR011123">
    <property type="entry name" value="Y_Y_Y"/>
</dbReference>
<dbReference type="PANTHER" id="PTHR43547:SF2">
    <property type="entry name" value="HYBRID SIGNAL TRANSDUCTION HISTIDINE KINASE C"/>
    <property type="match status" value="1"/>
</dbReference>
<gene>
    <name evidence="12" type="ordered locus">CPF_1764</name>
</gene>
<dbReference type="EMBL" id="CP000246">
    <property type="protein sequence ID" value="ABG84614.1"/>
    <property type="molecule type" value="Genomic_DNA"/>
</dbReference>
<reference evidence="12 13" key="1">
    <citation type="journal article" date="2006" name="Genome Res.">
        <title>Skewed genomic variability in strains of the toxigenic bacterial pathogen, Clostridium perfringens.</title>
        <authorList>
            <person name="Myers G.S."/>
            <person name="Rasko D.A."/>
            <person name="Cheung J.K."/>
            <person name="Ravel J."/>
            <person name="Seshadri R."/>
            <person name="Deboy R.T."/>
            <person name="Ren Q."/>
            <person name="Varga J."/>
            <person name="Awad M.M."/>
            <person name="Brinkac L.M."/>
            <person name="Daugherty S.C."/>
            <person name="Haft D.H."/>
            <person name="Dodson R.J."/>
            <person name="Madupu R."/>
            <person name="Nelson W.C."/>
            <person name="Rosovitz M.J."/>
            <person name="Sullivan S.A."/>
            <person name="Khouri H."/>
            <person name="Dimitrov G.I."/>
            <person name="Watkins K.L."/>
            <person name="Mulligan S."/>
            <person name="Benton J."/>
            <person name="Radune D."/>
            <person name="Fisher D.J."/>
            <person name="Atkins H.S."/>
            <person name="Hiscox T."/>
            <person name="Jost B.H."/>
            <person name="Billington S.J."/>
            <person name="Songer J.G."/>
            <person name="McClane B.A."/>
            <person name="Titball R.W."/>
            <person name="Rood J.I."/>
            <person name="Melville S.B."/>
            <person name="Paulsen I.T."/>
        </authorList>
    </citation>
    <scope>NUCLEOTIDE SEQUENCE [LARGE SCALE GENOMIC DNA]</scope>
    <source>
        <strain evidence="13">ATCC 13124 / DSM 756 / JCM 1290 / NCIMB 6125 / NCTC 8237 / S 107 / Type A</strain>
    </source>
</reference>
<sequence length="1093" mass="124591">MNIKKLVIRYAFLSLILILIQGKNVFALGESEVRFNNLTLKDGLSQSTVNKIIQDNKGYMWFGTSDGLNKYNGHEFVIFRELVNDKKSINSSFISALIEYDNDNILVGTSKGISKINVITNEVSRMFEDEEGKSKLSNNNIWDILKHSDGTIWIATRKGLNIYNPKTGDMYQIFKDTEPKGLKSNVVTSLCEDKYGNVWVGTSEGLSVINTKTKEIQPINDILDNDNSAISNIYRDRDDNIWIVTDNHIMLVSSNYKDITYFDKELESFKISPDSVNAIYEDKYNNLWISTQNGLLEYNKENKKMHLFESRYYDDTSLVNDNVLTAYEDRSGLLWFGTYNGISLLNPKQPFKHYRREPDKENTISDNSMSGIYKDSDGMLWLGTNSAGLNKLNTMTGEVTNFYSNNSDENTLSSNVVWQICEADKDNLWVATQGGVNKINKKSGNVERLKYPDNMRERNKMDARNVFVDKDGLLWIGARGGLQSYDDKTGTFTDYSNVFKAVGIVENAVTSISQDEEGFLWITIGIDGGVVKFDKDKGVLKSYLNNSFDSNSLINNGVRCLEKDSKGNVWIGTEAGLSKLDPKTDKFTNYTVVNGLANNFIYGILIDEEDNLWISTNDGLSRFDQKTNKFINYTAMDGLQSNEFNGRSYFKSKDGEMFFGGINGVTAFYPKDVLKLSDNRNKSKVVIDEIKVNNKTYPYYGGTLSLKYNENNISIDFFLPDYLNTTKTTYEYKLEGVDEEWTFANKRNNANYATLDSGTYKVLIRARDNHGDLTPVTALDLKIAPPPWRTPTAYLIYFSSAVIVIFLMWSYVTALEKTVKKRAEQLKKEAKEKEKLYIEKEKLYKEAADLKDEMIKRQKFKNDYFVNLSHELRTPLNVILATVQLIKLKNKEDCLGKYQVEDYTNTLRNNADHLLKIINDIIDSSKIESGAYKLNIEKQDIVSLVEDTALSLKAYIEENNLDIIIDPEIEELDVECDKNEIERCVINLLSNAIKYTHGYGTIEVFIRECENETVEIAIKDTGVGISKEQQKIIFDRFVQADSISKKQYRSSGIGLTLVKSIIELHHGTIRVESELNKGSTFIITLPIRQEKSK</sequence>
<keyword evidence="4" id="KW-0808">Transferase</keyword>
<keyword evidence="10" id="KW-0812">Transmembrane</keyword>
<dbReference type="InterPro" id="IPR015943">
    <property type="entry name" value="WD40/YVTN_repeat-like_dom_sf"/>
</dbReference>
<keyword evidence="7" id="KW-0067">ATP-binding</keyword>
<dbReference type="SMART" id="SM00388">
    <property type="entry name" value="HisKA"/>
    <property type="match status" value="1"/>
</dbReference>
<protein>
    <recommendedName>
        <fullName evidence="2">histidine kinase</fullName>
        <ecNumber evidence="2">2.7.13.3</ecNumber>
    </recommendedName>
</protein>
<dbReference type="STRING" id="195103.CPF_1764"/>
<dbReference type="SUPFAM" id="SSF47384">
    <property type="entry name" value="Homodimeric domain of signal transducing histidine kinase"/>
    <property type="match status" value="1"/>
</dbReference>
<dbReference type="HOGENOM" id="CLU_000445_28_2_9"/>
<evidence type="ECO:0000313" key="12">
    <source>
        <dbReference type="EMBL" id="ABG84614.1"/>
    </source>
</evidence>
<dbReference type="PRINTS" id="PR00344">
    <property type="entry name" value="BCTRLSENSOR"/>
</dbReference>
<dbReference type="SUPFAM" id="SSF63829">
    <property type="entry name" value="Calcium-dependent phosphotriesterase"/>
    <property type="match status" value="3"/>
</dbReference>
<dbReference type="PROSITE" id="PS50109">
    <property type="entry name" value="HIS_KIN"/>
    <property type="match status" value="1"/>
</dbReference>